<gene>
    <name evidence="12" type="ORF">KLLA0_D02266g</name>
</gene>
<dbReference type="EMBL" id="CR382124">
    <property type="protein sequence ID" value="CAH00265.1"/>
    <property type="molecule type" value="Genomic_DNA"/>
</dbReference>
<evidence type="ECO:0000259" key="11">
    <source>
        <dbReference type="PROSITE" id="PS51873"/>
    </source>
</evidence>
<dbReference type="Pfam" id="PF22191">
    <property type="entry name" value="IBR_1"/>
    <property type="match status" value="1"/>
</dbReference>
<evidence type="ECO:0000256" key="4">
    <source>
        <dbReference type="ARBA" id="ARBA00022723"/>
    </source>
</evidence>
<dbReference type="HOGENOM" id="CLU_009823_4_1_1"/>
<dbReference type="SMART" id="SM00647">
    <property type="entry name" value="IBR"/>
    <property type="match status" value="2"/>
</dbReference>
<organism evidence="12 13">
    <name type="scientific">Kluyveromyces lactis (strain ATCC 8585 / CBS 2359 / DSM 70799 / NBRC 1267 / NRRL Y-1140 / WM37)</name>
    <name type="common">Yeast</name>
    <name type="synonym">Candida sphaerica</name>
    <dbReference type="NCBI Taxonomy" id="284590"/>
    <lineage>
        <taxon>Eukaryota</taxon>
        <taxon>Fungi</taxon>
        <taxon>Dikarya</taxon>
        <taxon>Ascomycota</taxon>
        <taxon>Saccharomycotina</taxon>
        <taxon>Saccharomycetes</taxon>
        <taxon>Saccharomycetales</taxon>
        <taxon>Saccharomycetaceae</taxon>
        <taxon>Kluyveromyces</taxon>
    </lineage>
</organism>
<dbReference type="InterPro" id="IPR002867">
    <property type="entry name" value="IBR_dom"/>
</dbReference>
<keyword evidence="6 9" id="KW-0863">Zinc-finger</keyword>
<keyword evidence="8" id="KW-0862">Zinc</keyword>
<feature type="domain" description="RING-type" evidence="11">
    <location>
        <begin position="128"/>
        <end position="342"/>
    </location>
</feature>
<dbReference type="InterPro" id="IPR031127">
    <property type="entry name" value="E3_UB_ligase_RBR"/>
</dbReference>
<dbReference type="STRING" id="284590.Q6CSC0"/>
<dbReference type="GO" id="GO:0016567">
    <property type="term" value="P:protein ubiquitination"/>
    <property type="evidence" value="ECO:0007669"/>
    <property type="project" value="InterPro"/>
</dbReference>
<proteinExistence type="predicted"/>
<dbReference type="PROSITE" id="PS50089">
    <property type="entry name" value="ZF_RING_2"/>
    <property type="match status" value="1"/>
</dbReference>
<accession>Q6CSC0</accession>
<evidence type="ECO:0000256" key="3">
    <source>
        <dbReference type="ARBA" id="ARBA00022679"/>
    </source>
</evidence>
<dbReference type="Proteomes" id="UP000000598">
    <property type="component" value="Chromosome D"/>
</dbReference>
<dbReference type="Pfam" id="PF01485">
    <property type="entry name" value="IBR"/>
    <property type="match status" value="1"/>
</dbReference>
<evidence type="ECO:0000256" key="7">
    <source>
        <dbReference type="ARBA" id="ARBA00022786"/>
    </source>
</evidence>
<evidence type="ECO:0000313" key="13">
    <source>
        <dbReference type="Proteomes" id="UP000000598"/>
    </source>
</evidence>
<dbReference type="InterPro" id="IPR044066">
    <property type="entry name" value="TRIAD_supradom"/>
</dbReference>
<dbReference type="eggNOG" id="KOG1815">
    <property type="taxonomic scope" value="Eukaryota"/>
</dbReference>
<name>Q6CSC0_KLULA</name>
<dbReference type="AlphaFoldDB" id="Q6CSC0"/>
<dbReference type="EC" id="2.3.2.31" evidence="2"/>
<protein>
    <recommendedName>
        <fullName evidence="2">RBR-type E3 ubiquitin transferase</fullName>
        <ecNumber evidence="2">2.3.2.31</ecNumber>
    </recommendedName>
</protein>
<dbReference type="InterPro" id="IPR048962">
    <property type="entry name" value="ARIH1-like_UBL"/>
</dbReference>
<reference evidence="12 13" key="1">
    <citation type="journal article" date="2004" name="Nature">
        <title>Genome evolution in yeasts.</title>
        <authorList>
            <consortium name="Genolevures"/>
            <person name="Dujon B."/>
            <person name="Sherman D."/>
            <person name="Fischer G."/>
            <person name="Durrens P."/>
            <person name="Casaregola S."/>
            <person name="Lafontaine I."/>
            <person name="de Montigny J."/>
            <person name="Marck C."/>
            <person name="Neuveglise C."/>
            <person name="Talla E."/>
            <person name="Goffard N."/>
            <person name="Frangeul L."/>
            <person name="Aigle M."/>
            <person name="Anthouard V."/>
            <person name="Babour A."/>
            <person name="Barbe V."/>
            <person name="Barnay S."/>
            <person name="Blanchin S."/>
            <person name="Beckerich J.M."/>
            <person name="Beyne E."/>
            <person name="Bleykasten C."/>
            <person name="Boisrame A."/>
            <person name="Boyer J."/>
            <person name="Cattolico L."/>
            <person name="Confanioleri F."/>
            <person name="de Daruvar A."/>
            <person name="Despons L."/>
            <person name="Fabre E."/>
            <person name="Fairhead C."/>
            <person name="Ferry-Dumazet H."/>
            <person name="Groppi A."/>
            <person name="Hantraye F."/>
            <person name="Hennequin C."/>
            <person name="Jauniaux N."/>
            <person name="Joyet P."/>
            <person name="Kachouri R."/>
            <person name="Kerrest A."/>
            <person name="Koszul R."/>
            <person name="Lemaire M."/>
            <person name="Lesur I."/>
            <person name="Ma L."/>
            <person name="Muller H."/>
            <person name="Nicaud J.M."/>
            <person name="Nikolski M."/>
            <person name="Oztas S."/>
            <person name="Ozier-Kalogeropoulos O."/>
            <person name="Pellenz S."/>
            <person name="Potier S."/>
            <person name="Richard G.F."/>
            <person name="Straub M.L."/>
            <person name="Suleau A."/>
            <person name="Swennene D."/>
            <person name="Tekaia F."/>
            <person name="Wesolowski-Louvel M."/>
            <person name="Westhof E."/>
            <person name="Wirth B."/>
            <person name="Zeniou-Meyer M."/>
            <person name="Zivanovic I."/>
            <person name="Bolotin-Fukuhara M."/>
            <person name="Thierry A."/>
            <person name="Bouchier C."/>
            <person name="Caudron B."/>
            <person name="Scarpelli C."/>
            <person name="Gaillardin C."/>
            <person name="Weissenbach J."/>
            <person name="Wincker P."/>
            <person name="Souciet J.L."/>
        </authorList>
    </citation>
    <scope>NUCLEOTIDE SEQUENCE [LARGE SCALE GENOMIC DNA]</scope>
    <source>
        <strain evidence="13">ATCC 8585 / CBS 2359 / DSM 70799 / NBRC 1267 / NRRL Y-1140 / WM37</strain>
    </source>
</reference>
<dbReference type="PaxDb" id="284590-Q6CSC0"/>
<dbReference type="OMA" id="HRFCMIC"/>
<dbReference type="Gene3D" id="3.30.40.10">
    <property type="entry name" value="Zinc/RING finger domain, C3HC4 (zinc finger)"/>
    <property type="match status" value="1"/>
</dbReference>
<dbReference type="PROSITE" id="PS51873">
    <property type="entry name" value="TRIAD"/>
    <property type="match status" value="1"/>
</dbReference>
<keyword evidence="3" id="KW-0808">Transferase</keyword>
<dbReference type="InParanoid" id="Q6CSC0"/>
<evidence type="ECO:0000256" key="6">
    <source>
        <dbReference type="ARBA" id="ARBA00022771"/>
    </source>
</evidence>
<dbReference type="KEGG" id="kla:KLLA0_D02266g"/>
<dbReference type="GO" id="GO:0061630">
    <property type="term" value="F:ubiquitin protein ligase activity"/>
    <property type="evidence" value="ECO:0007669"/>
    <property type="project" value="UniProtKB-EC"/>
</dbReference>
<keyword evidence="4" id="KW-0479">Metal-binding</keyword>
<evidence type="ECO:0000256" key="9">
    <source>
        <dbReference type="PROSITE-ProRule" id="PRU00175"/>
    </source>
</evidence>
<evidence type="ECO:0000256" key="1">
    <source>
        <dbReference type="ARBA" id="ARBA00001798"/>
    </source>
</evidence>
<dbReference type="GO" id="GO:0008270">
    <property type="term" value="F:zinc ion binding"/>
    <property type="evidence" value="ECO:0007669"/>
    <property type="project" value="UniProtKB-KW"/>
</dbReference>
<dbReference type="InterPro" id="IPR013083">
    <property type="entry name" value="Znf_RING/FYVE/PHD"/>
</dbReference>
<comment type="catalytic activity">
    <reaction evidence="1">
        <text>[E2 ubiquitin-conjugating enzyme]-S-ubiquitinyl-L-cysteine + [acceptor protein]-L-lysine = [E2 ubiquitin-conjugating enzyme]-L-cysteine + [acceptor protein]-N(6)-ubiquitinyl-L-lysine.</text>
        <dbReference type="EC" id="2.3.2.31"/>
    </reaction>
</comment>
<evidence type="ECO:0000256" key="8">
    <source>
        <dbReference type="ARBA" id="ARBA00022833"/>
    </source>
</evidence>
<evidence type="ECO:0000256" key="2">
    <source>
        <dbReference type="ARBA" id="ARBA00012251"/>
    </source>
</evidence>
<evidence type="ECO:0000256" key="5">
    <source>
        <dbReference type="ARBA" id="ARBA00022737"/>
    </source>
</evidence>
<sequence>MTSLDDYNFELSEDDEYYQFVEDSDYESDYSSGKVLKVDESFQGSDDLRLRYKSLSTNELYDDVMERVEFVRTITQLSTDSMIILLRLYGWNEEKLLEDYTENPSEILEKGGLIVPEHCKKRDLTDKPHYTCLICCDSYSKVPVFRMECGHEACINCYRTYLTSTLKKPKAPTCMSCHLSITSSDIDRIFGNKEFSKKHICLSFETFINKHSKNYKWCPYTGCGNIIYSNNESTLNEMLKRHKIPEVECSNKHAFCFYCSTEVHTPSDCKIAQYWIQKVRDESTNLNWILNNTKPCPFCGTSIEKNGGCNHMTCQSCHSEFCWICDGKWAIHTDNYVCKFQNEKKDNTINKSITKRFTDGYKMFIVHENSSDLDLKLAGTIESKIFTLQKELGISWIEGQFLSESIKILLHGRSVLKWSYAIGVFCDPSHNLTHILEQNQTMLSNAVESLSLKIQIKDPKVLIKSKAEFHDASSLVNGRVVALEKCCQELLIKGICKLEAI</sequence>
<dbReference type="InterPro" id="IPR001841">
    <property type="entry name" value="Znf_RING"/>
</dbReference>
<dbReference type="SUPFAM" id="SSF57850">
    <property type="entry name" value="RING/U-box"/>
    <property type="match status" value="2"/>
</dbReference>
<dbReference type="FunCoup" id="Q6CSC0">
    <property type="interactions" value="647"/>
</dbReference>
<keyword evidence="13" id="KW-1185">Reference proteome</keyword>
<dbReference type="Pfam" id="PF21235">
    <property type="entry name" value="UBA_ARI1"/>
    <property type="match status" value="1"/>
</dbReference>
<evidence type="ECO:0000313" key="12">
    <source>
        <dbReference type="EMBL" id="CAH00265.1"/>
    </source>
</evidence>
<keyword evidence="5" id="KW-0677">Repeat</keyword>
<feature type="domain" description="RING-type" evidence="10">
    <location>
        <begin position="132"/>
        <end position="178"/>
    </location>
</feature>
<evidence type="ECO:0000259" key="10">
    <source>
        <dbReference type="PROSITE" id="PS50089"/>
    </source>
</evidence>
<dbReference type="PANTHER" id="PTHR11685">
    <property type="entry name" value="RBR FAMILY RING FINGER AND IBR DOMAIN-CONTAINING"/>
    <property type="match status" value="1"/>
</dbReference>
<keyword evidence="7" id="KW-0833">Ubl conjugation pathway</keyword>
<dbReference type="Gene3D" id="1.20.120.1750">
    <property type="match status" value="1"/>
</dbReference>